<dbReference type="GO" id="GO:0007059">
    <property type="term" value="P:chromosome segregation"/>
    <property type="evidence" value="ECO:0007669"/>
    <property type="project" value="TreeGrafter"/>
</dbReference>
<dbReference type="GO" id="GO:0006265">
    <property type="term" value="P:DNA topological change"/>
    <property type="evidence" value="ECO:0007669"/>
    <property type="project" value="InterPro"/>
</dbReference>
<evidence type="ECO:0000256" key="1">
    <source>
        <dbReference type="ARBA" id="ARBA00006645"/>
    </source>
</evidence>
<evidence type="ECO:0000256" key="4">
    <source>
        <dbReference type="ARBA" id="ARBA00023235"/>
    </source>
</evidence>
<dbReference type="GO" id="GO:0003677">
    <property type="term" value="F:DNA binding"/>
    <property type="evidence" value="ECO:0007669"/>
    <property type="project" value="UniProtKB-KW"/>
</dbReference>
<keyword evidence="3" id="KW-0238">DNA-binding</keyword>
<dbReference type="InterPro" id="IPR013030">
    <property type="entry name" value="DNA_topo_DNA_db_N_dom2"/>
</dbReference>
<dbReference type="InterPro" id="IPR036202">
    <property type="entry name" value="TopoI_DNA-bd_euk_N_sf"/>
</dbReference>
<dbReference type="GO" id="GO:0006260">
    <property type="term" value="P:DNA replication"/>
    <property type="evidence" value="ECO:0007669"/>
    <property type="project" value="TreeGrafter"/>
</dbReference>
<feature type="coiled-coil region" evidence="5">
    <location>
        <begin position="539"/>
        <end position="566"/>
    </location>
</feature>
<sequence>MLYGSSPPIPKPPKPRDGGGRPPGVRAVNGPGAYTFGIIAPQPGSNWQSRTLEIEQRRVEEIAKGDLQALKLDRREKVLTEFDKTTYKKSIVAKIQEKVDQALKSVEVDLECRRSRLRNMLLAEENMYLNEYIQKVNEDKNNQYDEMKKKVEALKLKKQAADKEIAEQKRIQQYRDRSEQLRTFKEALNKKDVTEAVLKQIEENKIKSEINTDIENMWNQVAKKNYCLMMAYEEEEKQKQLERTRLMDETLKIQIEGKKKLEEERMQILKEEQDMVDKLREELRLEEEKIKQDKEETQKLMYKEMEDYIHKCNKLKATKELEENMLNQTFCDIINKELEKEKSLITDNKAELRKESELFRAELEKRERERKLKEETEEALRAEVMSKVEAEKAAIRLRMKEAREKLKQDVLIEREQQIIEKKKKQEEEQEVWKWWEEEKKSDGVKWTFLEHKGPVFAPDYEPLPKNVKFFYDGEEIHLSQDAEEVATFYARMLDHDYTTKEAFNENFFKDWRKTMTDSEREKITKLSKCNFKQMHAYFVQKSEERKAMSKEEKKAIKEKNDEVLKEYGFCTIDGHKEKIGNFKIEPPGLFRGRGEHPKMG</sequence>
<evidence type="ECO:0000256" key="2">
    <source>
        <dbReference type="ARBA" id="ARBA00023029"/>
    </source>
</evidence>
<dbReference type="GO" id="GO:0005694">
    <property type="term" value="C:chromosome"/>
    <property type="evidence" value="ECO:0007669"/>
    <property type="project" value="InterPro"/>
</dbReference>
<dbReference type="PANTHER" id="PTHR10290">
    <property type="entry name" value="DNA TOPOISOMERASE I"/>
    <property type="match status" value="1"/>
</dbReference>
<dbReference type="AlphaFoldDB" id="A0A1B6DK41"/>
<dbReference type="SUPFAM" id="SSF56741">
    <property type="entry name" value="Eukaryotic DNA topoisomerase I, N-terminal DNA-binding fragment"/>
    <property type="match status" value="1"/>
</dbReference>
<evidence type="ECO:0000256" key="3">
    <source>
        <dbReference type="ARBA" id="ARBA00023125"/>
    </source>
</evidence>
<evidence type="ECO:0000256" key="5">
    <source>
        <dbReference type="SAM" id="Coils"/>
    </source>
</evidence>
<evidence type="ECO:0000313" key="8">
    <source>
        <dbReference type="EMBL" id="JAS26064.1"/>
    </source>
</evidence>
<dbReference type="InterPro" id="IPR008336">
    <property type="entry name" value="TopoI_DNA-bd_euk"/>
</dbReference>
<feature type="region of interest" description="Disordered" evidence="6">
    <location>
        <begin position="1"/>
        <end position="27"/>
    </location>
</feature>
<dbReference type="Gene3D" id="1.10.10.41">
    <property type="entry name" value="Yeast DNA topoisomerase - domain 1"/>
    <property type="match status" value="1"/>
</dbReference>
<dbReference type="GO" id="GO:0005730">
    <property type="term" value="C:nucleolus"/>
    <property type="evidence" value="ECO:0007669"/>
    <property type="project" value="TreeGrafter"/>
</dbReference>
<protein>
    <recommendedName>
        <fullName evidence="7">DNA topoisomerase I DNA binding eukaryotic-type domain-containing protein</fullName>
    </recommendedName>
</protein>
<evidence type="ECO:0000313" key="9">
    <source>
        <dbReference type="EMBL" id="JAS33741.1"/>
    </source>
</evidence>
<dbReference type="InterPro" id="IPR051062">
    <property type="entry name" value="Topoisomerase_IB"/>
</dbReference>
<keyword evidence="2" id="KW-0799">Topoisomerase</keyword>
<comment type="similarity">
    <text evidence="1">Belongs to the type IB topoisomerase family.</text>
</comment>
<feature type="coiled-coil region" evidence="5">
    <location>
        <begin position="335"/>
        <end position="405"/>
    </location>
</feature>
<feature type="coiled-coil region" evidence="5">
    <location>
        <begin position="137"/>
        <end position="204"/>
    </location>
</feature>
<dbReference type="PANTHER" id="PTHR10290:SF3">
    <property type="entry name" value="DNA TOPOISOMERASE 1"/>
    <property type="match status" value="1"/>
</dbReference>
<reference evidence="8" key="1">
    <citation type="submission" date="2015-12" db="EMBL/GenBank/DDBJ databases">
        <title>De novo transcriptome assembly of four potential Pierce s Disease insect vectors from Arizona vineyards.</title>
        <authorList>
            <person name="Tassone E.E."/>
        </authorList>
    </citation>
    <scope>NUCLEOTIDE SEQUENCE</scope>
</reference>
<dbReference type="InterPro" id="IPR013034">
    <property type="entry name" value="DNA_topo_DNA_db_N_dom1"/>
</dbReference>
<proteinExistence type="inferred from homology"/>
<dbReference type="Pfam" id="PF02919">
    <property type="entry name" value="Topoisom_I_N"/>
    <property type="match status" value="1"/>
</dbReference>
<name>A0A1B6DK41_9HEMI</name>
<dbReference type="Gene3D" id="2.170.11.10">
    <property type="entry name" value="DNA Topoisomerase I, domain 2"/>
    <property type="match status" value="1"/>
</dbReference>
<gene>
    <name evidence="9" type="ORF">g.28794</name>
    <name evidence="8" type="ORF">g.28796</name>
</gene>
<feature type="domain" description="DNA topoisomerase I DNA binding eukaryotic-type" evidence="7">
    <location>
        <begin position="444"/>
        <end position="600"/>
    </location>
</feature>
<keyword evidence="4" id="KW-0413">Isomerase</keyword>
<dbReference type="EMBL" id="GEDC01011234">
    <property type="protein sequence ID" value="JAS26064.1"/>
    <property type="molecule type" value="Transcribed_RNA"/>
</dbReference>
<dbReference type="EMBL" id="GEDC01003557">
    <property type="protein sequence ID" value="JAS33741.1"/>
    <property type="molecule type" value="Transcribed_RNA"/>
</dbReference>
<keyword evidence="5" id="KW-0175">Coiled coil</keyword>
<organism evidence="8">
    <name type="scientific">Clastoptera arizonana</name>
    <name type="common">Arizona spittle bug</name>
    <dbReference type="NCBI Taxonomy" id="38151"/>
    <lineage>
        <taxon>Eukaryota</taxon>
        <taxon>Metazoa</taxon>
        <taxon>Ecdysozoa</taxon>
        <taxon>Arthropoda</taxon>
        <taxon>Hexapoda</taxon>
        <taxon>Insecta</taxon>
        <taxon>Pterygota</taxon>
        <taxon>Neoptera</taxon>
        <taxon>Paraneoptera</taxon>
        <taxon>Hemiptera</taxon>
        <taxon>Auchenorrhyncha</taxon>
        <taxon>Cercopoidea</taxon>
        <taxon>Clastopteridae</taxon>
        <taxon>Clastoptera</taxon>
    </lineage>
</organism>
<feature type="coiled-coil region" evidence="5">
    <location>
        <begin position="229"/>
        <end position="300"/>
    </location>
</feature>
<dbReference type="GO" id="GO:0003917">
    <property type="term" value="F:DNA topoisomerase type I (single strand cut, ATP-independent) activity"/>
    <property type="evidence" value="ECO:0007669"/>
    <property type="project" value="InterPro"/>
</dbReference>
<evidence type="ECO:0000256" key="6">
    <source>
        <dbReference type="SAM" id="MobiDB-lite"/>
    </source>
</evidence>
<feature type="non-terminal residue" evidence="8">
    <location>
        <position position="600"/>
    </location>
</feature>
<accession>A0A1B6DK41</accession>
<evidence type="ECO:0000259" key="7">
    <source>
        <dbReference type="Pfam" id="PF02919"/>
    </source>
</evidence>
<dbReference type="FunFam" id="1.10.10.41:FF:000001">
    <property type="entry name" value="DNA topoisomerase I"/>
    <property type="match status" value="1"/>
</dbReference>